<dbReference type="GO" id="GO:0005829">
    <property type="term" value="C:cytosol"/>
    <property type="evidence" value="ECO:0007669"/>
    <property type="project" value="TreeGrafter"/>
</dbReference>
<dbReference type="CDD" id="cd01745">
    <property type="entry name" value="GATase1_2"/>
    <property type="match status" value="1"/>
</dbReference>
<dbReference type="GO" id="GO:0006598">
    <property type="term" value="P:polyamine catabolic process"/>
    <property type="evidence" value="ECO:0007669"/>
    <property type="project" value="TreeGrafter"/>
</dbReference>
<comment type="function">
    <text evidence="3">Involved in the breakdown of putrescine via hydrolysis of the gamma-glutamyl linkage of gamma-glutamyl-gamma-aminobutyrate.</text>
</comment>
<proteinExistence type="inferred from homology"/>
<dbReference type="RefSeq" id="WP_099914089.1">
    <property type="nucleotide sequence ID" value="NZ_BMHS01000001.1"/>
</dbReference>
<dbReference type="Pfam" id="PF07722">
    <property type="entry name" value="Peptidase_C26"/>
    <property type="match status" value="1"/>
</dbReference>
<reference evidence="6 7" key="1">
    <citation type="submission" date="2017-10" db="EMBL/GenBank/DDBJ databases">
        <title>Massilia psychrophilum sp. nov., a novel purple-pigmented bacterium isolated from Tianshan glacier, Xinjiang Municipality, China.</title>
        <authorList>
            <person name="Wang H."/>
        </authorList>
    </citation>
    <scope>NUCLEOTIDE SEQUENCE [LARGE SCALE GENOMIC DNA]</scope>
    <source>
        <strain evidence="6 7">JCM 30813</strain>
    </source>
</reference>
<dbReference type="Gene3D" id="3.40.50.880">
    <property type="match status" value="1"/>
</dbReference>
<evidence type="ECO:0000313" key="6">
    <source>
        <dbReference type="EMBL" id="PIL41603.1"/>
    </source>
</evidence>
<accession>A0A2G8T6K5</accession>
<protein>
    <recommendedName>
        <fullName evidence="5">gamma-glutamyl-gamma-aminobutyrate hydrolase</fullName>
        <ecNumber evidence="5">3.5.1.94</ecNumber>
    </recommendedName>
</protein>
<comment type="pathway">
    <text evidence="4">Amine and polyamine degradation; putrescine degradation; 4-aminobutanoate from putrescine: step 4/4.</text>
</comment>
<evidence type="ECO:0000256" key="4">
    <source>
        <dbReference type="ARBA" id="ARBA00060634"/>
    </source>
</evidence>
<comment type="catalytic activity">
    <reaction evidence="2">
        <text>4-(gamma-L-glutamylamino)butanoate + H2O = 4-aminobutanoate + L-glutamate</text>
        <dbReference type="Rhea" id="RHEA:19737"/>
        <dbReference type="ChEBI" id="CHEBI:15377"/>
        <dbReference type="ChEBI" id="CHEBI:29985"/>
        <dbReference type="ChEBI" id="CHEBI:58800"/>
        <dbReference type="ChEBI" id="CHEBI:59888"/>
        <dbReference type="EC" id="3.5.1.94"/>
    </reaction>
</comment>
<dbReference type="PANTHER" id="PTHR43235">
    <property type="entry name" value="GLUTAMINE AMIDOTRANSFERASE PB2B2.05-RELATED"/>
    <property type="match status" value="1"/>
</dbReference>
<gene>
    <name evidence="6" type="ORF">CR103_00705</name>
</gene>
<dbReference type="PANTHER" id="PTHR43235:SF1">
    <property type="entry name" value="GLUTAMINE AMIDOTRANSFERASE PB2B2.05-RELATED"/>
    <property type="match status" value="1"/>
</dbReference>
<dbReference type="InterPro" id="IPR044668">
    <property type="entry name" value="PuuD-like"/>
</dbReference>
<name>A0A2G8T6K5_9BURK</name>
<dbReference type="SUPFAM" id="SSF52317">
    <property type="entry name" value="Class I glutamine amidotransferase-like"/>
    <property type="match status" value="1"/>
</dbReference>
<dbReference type="InterPro" id="IPR029062">
    <property type="entry name" value="Class_I_gatase-like"/>
</dbReference>
<comment type="caution">
    <text evidence="6">The sequence shown here is derived from an EMBL/GenBank/DDBJ whole genome shotgun (WGS) entry which is preliminary data.</text>
</comment>
<evidence type="ECO:0000313" key="7">
    <source>
        <dbReference type="Proteomes" id="UP000228593"/>
    </source>
</evidence>
<dbReference type="Proteomes" id="UP000228593">
    <property type="component" value="Unassembled WGS sequence"/>
</dbReference>
<organism evidence="6 7">
    <name type="scientific">Massilia psychrophila</name>
    <dbReference type="NCBI Taxonomy" id="1603353"/>
    <lineage>
        <taxon>Bacteria</taxon>
        <taxon>Pseudomonadati</taxon>
        <taxon>Pseudomonadota</taxon>
        <taxon>Betaproteobacteria</taxon>
        <taxon>Burkholderiales</taxon>
        <taxon>Oxalobacteraceae</taxon>
        <taxon>Telluria group</taxon>
        <taxon>Massilia</taxon>
    </lineage>
</organism>
<dbReference type="EC" id="3.5.1.94" evidence="5"/>
<keyword evidence="7" id="KW-1185">Reference proteome</keyword>
<dbReference type="AlphaFoldDB" id="A0A2G8T6K5"/>
<dbReference type="EMBL" id="PDOB01000001">
    <property type="protein sequence ID" value="PIL41603.1"/>
    <property type="molecule type" value="Genomic_DNA"/>
</dbReference>
<keyword evidence="6" id="KW-0378">Hydrolase</keyword>
<sequence>MLRPIVLVPACTCDIGSHQFHTVQAKYVEAVVKGAGCAPLILPALGAELELETMLGACDGILLTGSASNVHPSHYAQEVLDPALPQDPARDATTMPLIRAAIRRGIPILAICRGFQEMNVALGGSLHQALHGVEGLMDHRENPDHPLDQQYGIAHTVTLVPGGVLARILGPADIGVNSLHGQGVNLLAGGLAVEARAADGVVEAFSVTGSPGFTLALQWHPEWALADNPVSLRLFDAFGQACRSYLAARGRPA</sequence>
<dbReference type="GO" id="GO:0033969">
    <property type="term" value="F:gamma-glutamyl-gamma-aminobutyrate hydrolase activity"/>
    <property type="evidence" value="ECO:0007669"/>
    <property type="project" value="UniProtKB-EC"/>
</dbReference>
<dbReference type="OrthoDB" id="9813383at2"/>
<evidence type="ECO:0000256" key="2">
    <source>
        <dbReference type="ARBA" id="ARBA00052718"/>
    </source>
</evidence>
<dbReference type="FunFam" id="3.40.50.880:FF:000030">
    <property type="entry name" value="Gamma-glutamyl-gamma-aminobutyrate hydrolase PuuD"/>
    <property type="match status" value="1"/>
</dbReference>
<comment type="similarity">
    <text evidence="1">Belongs to the peptidase C26 family.</text>
</comment>
<dbReference type="InterPro" id="IPR011697">
    <property type="entry name" value="Peptidase_C26"/>
</dbReference>
<evidence type="ECO:0000256" key="3">
    <source>
        <dbReference type="ARBA" id="ARBA00055068"/>
    </source>
</evidence>
<dbReference type="PROSITE" id="PS51273">
    <property type="entry name" value="GATASE_TYPE_1"/>
    <property type="match status" value="1"/>
</dbReference>
<evidence type="ECO:0000256" key="5">
    <source>
        <dbReference type="ARBA" id="ARBA00066788"/>
    </source>
</evidence>
<evidence type="ECO:0000256" key="1">
    <source>
        <dbReference type="ARBA" id="ARBA00011083"/>
    </source>
</evidence>